<dbReference type="GO" id="GO:0016740">
    <property type="term" value="F:transferase activity"/>
    <property type="evidence" value="ECO:0007669"/>
    <property type="project" value="UniProtKB-KW"/>
</dbReference>
<dbReference type="Proteomes" id="UP001172155">
    <property type="component" value="Unassembled WGS sequence"/>
</dbReference>
<dbReference type="CDD" id="cd06661">
    <property type="entry name" value="GGCT_like"/>
    <property type="match status" value="1"/>
</dbReference>
<evidence type="ECO:0000313" key="6">
    <source>
        <dbReference type="Proteomes" id="UP001172155"/>
    </source>
</evidence>
<evidence type="ECO:0000256" key="2">
    <source>
        <dbReference type="ARBA" id="ARBA00022679"/>
    </source>
</evidence>
<reference evidence="5" key="1">
    <citation type="submission" date="2023-06" db="EMBL/GenBank/DDBJ databases">
        <title>Genome-scale phylogeny and comparative genomics of the fungal order Sordariales.</title>
        <authorList>
            <consortium name="Lawrence Berkeley National Laboratory"/>
            <person name="Hensen N."/>
            <person name="Bonometti L."/>
            <person name="Westerberg I."/>
            <person name="Brannstrom I.O."/>
            <person name="Guillou S."/>
            <person name="Cros-Aarteil S."/>
            <person name="Calhoun S."/>
            <person name="Haridas S."/>
            <person name="Kuo A."/>
            <person name="Mondo S."/>
            <person name="Pangilinan J."/>
            <person name="Riley R."/>
            <person name="LaButti K."/>
            <person name="Andreopoulos B."/>
            <person name="Lipzen A."/>
            <person name="Chen C."/>
            <person name="Yanf M."/>
            <person name="Daum C."/>
            <person name="Ng V."/>
            <person name="Clum A."/>
            <person name="Steindorff A."/>
            <person name="Ohm R."/>
            <person name="Martin F."/>
            <person name="Silar P."/>
            <person name="Natvig D."/>
            <person name="Lalanne C."/>
            <person name="Gautier V."/>
            <person name="Ament-velasquez S.L."/>
            <person name="Kruys A."/>
            <person name="Hutchinson M.I."/>
            <person name="Powell A.J."/>
            <person name="Barry K."/>
            <person name="Miller A.N."/>
            <person name="Grigoriev I.V."/>
            <person name="Debuchy R."/>
            <person name="Gladieux P."/>
            <person name="Thoren M.H."/>
            <person name="Johannesson H."/>
        </authorList>
    </citation>
    <scope>NUCLEOTIDE SEQUENCE</scope>
    <source>
        <strain evidence="5">SMH3187-1</strain>
    </source>
</reference>
<organism evidence="5 6">
    <name type="scientific">Schizothecium vesticola</name>
    <dbReference type="NCBI Taxonomy" id="314040"/>
    <lineage>
        <taxon>Eukaryota</taxon>
        <taxon>Fungi</taxon>
        <taxon>Dikarya</taxon>
        <taxon>Ascomycota</taxon>
        <taxon>Pezizomycotina</taxon>
        <taxon>Sordariomycetes</taxon>
        <taxon>Sordariomycetidae</taxon>
        <taxon>Sordariales</taxon>
        <taxon>Schizotheciaceae</taxon>
        <taxon>Schizothecium</taxon>
    </lineage>
</organism>
<dbReference type="AlphaFoldDB" id="A0AA40FBM7"/>
<dbReference type="PANTHER" id="PTHR31544">
    <property type="entry name" value="AIG2-LIKE PROTEIN D"/>
    <property type="match status" value="1"/>
</dbReference>
<evidence type="ECO:0000256" key="1">
    <source>
        <dbReference type="ARBA" id="ARBA00008861"/>
    </source>
</evidence>
<feature type="domain" description="Gamma-glutamylcyclotransferase AIG2-like" evidence="4">
    <location>
        <begin position="23"/>
        <end position="154"/>
    </location>
</feature>
<keyword evidence="2" id="KW-0808">Transferase</keyword>
<name>A0AA40FBM7_9PEZI</name>
<dbReference type="SUPFAM" id="SSF110857">
    <property type="entry name" value="Gamma-glutamyl cyclotransferase-like"/>
    <property type="match status" value="1"/>
</dbReference>
<dbReference type="Pfam" id="PF06094">
    <property type="entry name" value="GGACT"/>
    <property type="match status" value="1"/>
</dbReference>
<sequence length="189" mass="21056">MTETALSGSEAGDPVHIGEHTAFFYGTLMVPDIFHTVCYRHKDQPPTIRARHTFTPAVLHGYTRHRVHGADYPGILASPSGSVLGRYVTGLSAANLAALDFFEGSQYERRTVTVKLLTHVGDPATGAGNVEGEARRTAVYVFRDAEELEEKEWDFAEFQRDKMHMWTRAGYAFAECDPEDLAHIAEDQK</sequence>
<dbReference type="InterPro" id="IPR009288">
    <property type="entry name" value="AIG2-like_dom"/>
</dbReference>
<evidence type="ECO:0000259" key="4">
    <source>
        <dbReference type="Pfam" id="PF06094"/>
    </source>
</evidence>
<comment type="similarity">
    <text evidence="1">Belongs to the gamma-glutamylcyclotransferase family.</text>
</comment>
<gene>
    <name evidence="5" type="ORF">B0T18DRAFT_443042</name>
</gene>
<dbReference type="InterPro" id="IPR013024">
    <property type="entry name" value="GGCT-like"/>
</dbReference>
<evidence type="ECO:0000256" key="3">
    <source>
        <dbReference type="ARBA" id="ARBA00030602"/>
    </source>
</evidence>
<keyword evidence="6" id="KW-1185">Reference proteome</keyword>
<evidence type="ECO:0000313" key="5">
    <source>
        <dbReference type="EMBL" id="KAK0754736.1"/>
    </source>
</evidence>
<proteinExistence type="inferred from homology"/>
<dbReference type="InterPro" id="IPR045038">
    <property type="entry name" value="AIG2-like"/>
</dbReference>
<dbReference type="InterPro" id="IPR036568">
    <property type="entry name" value="GGCT-like_sf"/>
</dbReference>
<dbReference type="EMBL" id="JAUKUD010000001">
    <property type="protein sequence ID" value="KAK0754736.1"/>
    <property type="molecule type" value="Genomic_DNA"/>
</dbReference>
<comment type="caution">
    <text evidence="5">The sequence shown here is derived from an EMBL/GenBank/DDBJ whole genome shotgun (WGS) entry which is preliminary data.</text>
</comment>
<dbReference type="Gene3D" id="3.10.490.10">
    <property type="entry name" value="Gamma-glutamyl cyclotransferase-like"/>
    <property type="match status" value="1"/>
</dbReference>
<protein>
    <recommendedName>
        <fullName evidence="3">Putative gamma-glutamylcyclotransferase</fullName>
    </recommendedName>
</protein>
<dbReference type="PANTHER" id="PTHR31544:SF2">
    <property type="entry name" value="AIG2-LIKE PROTEIN D"/>
    <property type="match status" value="1"/>
</dbReference>
<accession>A0AA40FBM7</accession>